<organism evidence="2">
    <name type="scientific">uncultured bacterium fosmid pJB23D10</name>
    <dbReference type="NCBI Taxonomy" id="1478061"/>
    <lineage>
        <taxon>Bacteria</taxon>
        <taxon>environmental samples</taxon>
    </lineage>
</organism>
<evidence type="ECO:0000313" key="2">
    <source>
        <dbReference type="EMBL" id="AIF26466.1"/>
    </source>
</evidence>
<dbReference type="EMBL" id="KF540233">
    <property type="protein sequence ID" value="AIF26466.1"/>
    <property type="molecule type" value="Genomic_DNA"/>
</dbReference>
<feature type="domain" description="DUF6935" evidence="1">
    <location>
        <begin position="14"/>
        <end position="163"/>
    </location>
</feature>
<dbReference type="InterPro" id="IPR053907">
    <property type="entry name" value="DUF6935"/>
</dbReference>
<evidence type="ECO:0000259" key="1">
    <source>
        <dbReference type="Pfam" id="PF22043"/>
    </source>
</evidence>
<dbReference type="Pfam" id="PF22043">
    <property type="entry name" value="DUF6935"/>
    <property type="match status" value="1"/>
</dbReference>
<dbReference type="AlphaFoldDB" id="A0A0H3U7M0"/>
<name>A0A0H3U7M0_9BACT</name>
<sequence length="170" mass="18917">MGANNNESVTITFNSLPTSVAELQALPEASLDTPFKTTALAIAVLCNYEKNPTATIEMMNFLKGPEPMSNYEQSFIKERLAGKYYKTFSFFAGATVENNYTPTQPYQITVSTTPYSFNEENWATMYVQSAGADSPRSVKLRKKPSTGQWFINEVQCLSDIRIPVAADPWA</sequence>
<accession>A0A0H3U7M0</accession>
<proteinExistence type="predicted"/>
<reference evidence="2" key="1">
    <citation type="submission" date="2013-08" db="EMBL/GenBank/DDBJ databases">
        <title>Comparison of modified E. coli strains.</title>
        <authorList>
            <person name="Juergensen J."/>
            <person name="Bonge A."/>
            <person name="Streit W.R."/>
        </authorList>
    </citation>
    <scope>NUCLEOTIDE SEQUENCE</scope>
</reference>
<protein>
    <recommendedName>
        <fullName evidence="1">DUF6935 domain-containing protein</fullName>
    </recommendedName>
</protein>